<reference evidence="2 3" key="1">
    <citation type="submission" date="2024-05" db="EMBL/GenBank/DDBJ databases">
        <title>Genome sequencing and assembly of Indian major carp, Cirrhinus mrigala (Hamilton, 1822).</title>
        <authorList>
            <person name="Mohindra V."/>
            <person name="Chowdhury L.M."/>
            <person name="Lal K."/>
            <person name="Jena J.K."/>
        </authorList>
    </citation>
    <scope>NUCLEOTIDE SEQUENCE [LARGE SCALE GENOMIC DNA]</scope>
    <source>
        <strain evidence="2">CM1030</strain>
        <tissue evidence="2">Blood</tissue>
    </source>
</reference>
<organism evidence="2 3">
    <name type="scientific">Cirrhinus mrigala</name>
    <name type="common">Mrigala</name>
    <dbReference type="NCBI Taxonomy" id="683832"/>
    <lineage>
        <taxon>Eukaryota</taxon>
        <taxon>Metazoa</taxon>
        <taxon>Chordata</taxon>
        <taxon>Craniata</taxon>
        <taxon>Vertebrata</taxon>
        <taxon>Euteleostomi</taxon>
        <taxon>Actinopterygii</taxon>
        <taxon>Neopterygii</taxon>
        <taxon>Teleostei</taxon>
        <taxon>Ostariophysi</taxon>
        <taxon>Cypriniformes</taxon>
        <taxon>Cyprinidae</taxon>
        <taxon>Labeoninae</taxon>
        <taxon>Labeonini</taxon>
        <taxon>Cirrhinus</taxon>
    </lineage>
</organism>
<sequence>MADRKDSKTPSKGGVIKKKEKKVEKVESKPEKEKEKNKDKNEKMTKKPEKAPENQQKNEEVPQGNGEVAEGAEQPVKDEEFELEPMELPPFEIIVG</sequence>
<gene>
    <name evidence="2" type="ORF">M9458_046533</name>
</gene>
<accession>A0ABD0NB31</accession>
<dbReference type="Proteomes" id="UP001529510">
    <property type="component" value="Unassembled WGS sequence"/>
</dbReference>
<evidence type="ECO:0000313" key="2">
    <source>
        <dbReference type="EMBL" id="KAL0158457.1"/>
    </source>
</evidence>
<name>A0ABD0NB31_CIRMR</name>
<dbReference type="EMBL" id="JAMKFB020000023">
    <property type="protein sequence ID" value="KAL0158457.1"/>
    <property type="molecule type" value="Genomic_DNA"/>
</dbReference>
<dbReference type="AlphaFoldDB" id="A0ABD0NB31"/>
<comment type="caution">
    <text evidence="2">The sequence shown here is derived from an EMBL/GenBank/DDBJ whole genome shotgun (WGS) entry which is preliminary data.</text>
</comment>
<evidence type="ECO:0000256" key="1">
    <source>
        <dbReference type="SAM" id="MobiDB-lite"/>
    </source>
</evidence>
<feature type="non-terminal residue" evidence="2">
    <location>
        <position position="96"/>
    </location>
</feature>
<protein>
    <submittedName>
        <fullName evidence="2">Uncharacterized protein</fullName>
    </submittedName>
</protein>
<feature type="compositionally biased region" description="Basic and acidic residues" evidence="1">
    <location>
        <begin position="21"/>
        <end position="60"/>
    </location>
</feature>
<feature type="region of interest" description="Disordered" evidence="1">
    <location>
        <begin position="1"/>
        <end position="96"/>
    </location>
</feature>
<proteinExistence type="predicted"/>
<evidence type="ECO:0000313" key="3">
    <source>
        <dbReference type="Proteomes" id="UP001529510"/>
    </source>
</evidence>
<keyword evidence="3" id="KW-1185">Reference proteome</keyword>